<proteinExistence type="predicted"/>
<dbReference type="AlphaFoldDB" id="A0A913XPJ2"/>
<accession>A0A913XPJ2</accession>
<dbReference type="GeneID" id="110245670"/>
<dbReference type="InterPro" id="IPR027417">
    <property type="entry name" value="P-loop_NTPase"/>
</dbReference>
<dbReference type="Gene3D" id="3.40.50.300">
    <property type="entry name" value="P-loop containing nucleotide triphosphate hydrolases"/>
    <property type="match status" value="1"/>
</dbReference>
<dbReference type="Proteomes" id="UP000887567">
    <property type="component" value="Unplaced"/>
</dbReference>
<evidence type="ECO:0000313" key="3">
    <source>
        <dbReference type="Proteomes" id="UP000887567"/>
    </source>
</evidence>
<protein>
    <recommendedName>
        <fullName evidence="1">AAA+ ATPase domain-containing protein</fullName>
    </recommendedName>
</protein>
<dbReference type="Gene3D" id="1.25.40.10">
    <property type="entry name" value="Tetratricopeptide repeat domain"/>
    <property type="match status" value="1"/>
</dbReference>
<dbReference type="EnsemblMetazoa" id="XM_021051962.1">
    <property type="protein sequence ID" value="XP_020907621.1"/>
    <property type="gene ID" value="LOC110245670"/>
</dbReference>
<dbReference type="SMART" id="SM00382">
    <property type="entry name" value="AAA"/>
    <property type="match status" value="1"/>
</dbReference>
<dbReference type="SUPFAM" id="SSF52540">
    <property type="entry name" value="P-loop containing nucleoside triphosphate hydrolases"/>
    <property type="match status" value="1"/>
</dbReference>
<dbReference type="KEGG" id="epa:110245670"/>
<sequence>MEYSVKELNYFRLCKIVTSVIPEGLREIFKQQWDTHYTSTHGEWKDTPANFASFQSMESPRNRTKNKRLLGNMNNGDRTNWDSTCLSYAILFSDSIGPRLHPNVKKSVDILRESRNEVAHNANGRLADVDFQASVRKILTAFIKLKLDTTELLELKNQTSFPTNEFNAIKKELDDEKKRNAEPIPFCVLPPKSFHDQITREHEVQDISKKMKELSNRKMGETTTVYLSGNPGCGKSVLAGQIGDQYFDSDDTKQPAFVMTINATNMDTLLQSYVDFAARLNCYPDSIIKITTSKVLSQGKQILQIKALAAKQVDKYASWLMIVDNVTNLTIYSIYCPKYGEKTSGVGQILVTTQDEHCIQDNIHTHHVSLKRGMSEGDAIKVLSNISAIREDDERMLEVAKSLDLQPLALACAGVYMKKATSTTWKQFLEELDQGKREATEKMFQESSLNNPMSMTLVVEMALERETSGSKVLFHAFEFLSVLANDPIPIKNVVEYVMKCLPQEDEEVMASTITSSSLVMTSDDGGELLTHQVVYRRLQDHDQVKGKNADMFSVTATFSNLLQIFDKNAIKDIVKSRGFLNHFERLSIFLPSYIVQEQSKCQSYLNEHGETFINDLNTIGSICIIHGKFKIAKVFFQLSLSIQLPFFIKEMENLFVGSEIVNFNLVRKRLDLILKNARSVFKDKKDSCDFPDLTVLSCYQESRDEIGKRNIAETLSSIGIALSNLGEFSEARECHKVALEICELEYVFSYLWLKLKAAILDNLVELSKEMKDENDVKLYSKESRIINEKIKKIALSSESKSFYSKGLDLNAYGYIKASSYYGLGKSKYSLA</sequence>
<feature type="domain" description="AAA+ ATPase" evidence="1">
    <location>
        <begin position="221"/>
        <end position="370"/>
    </location>
</feature>
<keyword evidence="3" id="KW-1185">Reference proteome</keyword>
<dbReference type="RefSeq" id="XP_020907621.1">
    <property type="nucleotide sequence ID" value="XM_021051962.1"/>
</dbReference>
<dbReference type="InterPro" id="IPR003593">
    <property type="entry name" value="AAA+_ATPase"/>
</dbReference>
<evidence type="ECO:0000259" key="1">
    <source>
        <dbReference type="SMART" id="SM00382"/>
    </source>
</evidence>
<dbReference type="InterPro" id="IPR011990">
    <property type="entry name" value="TPR-like_helical_dom_sf"/>
</dbReference>
<name>A0A913XPJ2_EXADI</name>
<organism evidence="2 3">
    <name type="scientific">Exaiptasia diaphana</name>
    <name type="common">Tropical sea anemone</name>
    <name type="synonym">Aiptasia pulchella</name>
    <dbReference type="NCBI Taxonomy" id="2652724"/>
    <lineage>
        <taxon>Eukaryota</taxon>
        <taxon>Metazoa</taxon>
        <taxon>Cnidaria</taxon>
        <taxon>Anthozoa</taxon>
        <taxon>Hexacorallia</taxon>
        <taxon>Actiniaria</taxon>
        <taxon>Aiptasiidae</taxon>
        <taxon>Exaiptasia</taxon>
    </lineage>
</organism>
<evidence type="ECO:0000313" key="2">
    <source>
        <dbReference type="EnsemblMetazoa" id="XP_020907621.1"/>
    </source>
</evidence>
<dbReference type="GO" id="GO:0043531">
    <property type="term" value="F:ADP binding"/>
    <property type="evidence" value="ECO:0007669"/>
    <property type="project" value="InterPro"/>
</dbReference>
<dbReference type="OrthoDB" id="5988898at2759"/>
<reference evidence="2" key="1">
    <citation type="submission" date="2022-11" db="UniProtKB">
        <authorList>
            <consortium name="EnsemblMetazoa"/>
        </authorList>
    </citation>
    <scope>IDENTIFICATION</scope>
</reference>